<dbReference type="Pfam" id="PF01453">
    <property type="entry name" value="B_lectin"/>
    <property type="match status" value="1"/>
</dbReference>
<evidence type="ECO:0000256" key="2">
    <source>
        <dbReference type="ARBA" id="ARBA00023180"/>
    </source>
</evidence>
<dbReference type="AlphaFoldDB" id="A0AAV6LR20"/>
<name>A0AAV6LR20_9ERIC</name>
<dbReference type="InterPro" id="IPR036426">
    <property type="entry name" value="Bulb-type_lectin_dom_sf"/>
</dbReference>
<dbReference type="InterPro" id="IPR001480">
    <property type="entry name" value="Bulb-type_lectin_dom"/>
</dbReference>
<evidence type="ECO:0000256" key="1">
    <source>
        <dbReference type="ARBA" id="ARBA00022729"/>
    </source>
</evidence>
<feature type="domain" description="Bulb-type lectin" evidence="4">
    <location>
        <begin position="73"/>
        <end position="196"/>
    </location>
</feature>
<keyword evidence="1" id="KW-0732">Signal</keyword>
<dbReference type="Gene3D" id="2.90.10.10">
    <property type="entry name" value="Bulb-type lectin domain"/>
    <property type="match status" value="1"/>
</dbReference>
<evidence type="ECO:0000313" key="5">
    <source>
        <dbReference type="EMBL" id="KAG5566217.1"/>
    </source>
</evidence>
<accession>A0AAV6LR20</accession>
<keyword evidence="6" id="KW-1185">Reference proteome</keyword>
<dbReference type="SUPFAM" id="SSF51110">
    <property type="entry name" value="alpha-D-mannose-specific plant lectins"/>
    <property type="match status" value="1"/>
</dbReference>
<dbReference type="Proteomes" id="UP000823749">
    <property type="component" value="Chromosome 1"/>
</dbReference>
<protein>
    <recommendedName>
        <fullName evidence="4">Bulb-type lectin domain-containing protein</fullName>
    </recommendedName>
</protein>
<sequence>MALTARYDHGGNPAIARKGTSPDAPKDISHGSRGIKRDLVMRWLEKEKDSVQEGEEFGMLKTRVRSCVTVATNGTVDVGASITAGDNPTTPWLSASQDFAFGFKQLQDNNLFLLSIWYYKIPDQTIVWYANEGVPVSAGSKVEITAGKGLVLSDPQGGELWSSTPIRNQVANGFMGDTGSFVLVGGGSVNIWESFKYPTDTLLPTQIMESGGVLFSRQSEKNFSRGRLLLEHFLLQSYFMIIELY</sequence>
<proteinExistence type="predicted"/>
<dbReference type="EMBL" id="JACTNZ010000001">
    <property type="protein sequence ID" value="KAG5566217.1"/>
    <property type="molecule type" value="Genomic_DNA"/>
</dbReference>
<dbReference type="PANTHER" id="PTHR47976:SF15">
    <property type="entry name" value="G-TYPE LECTIN S-RECEPTOR-LIKE SERINE_THREONINE-PROTEIN KINASE RLK1"/>
    <property type="match status" value="1"/>
</dbReference>
<dbReference type="SMART" id="SM00108">
    <property type="entry name" value="B_lectin"/>
    <property type="match status" value="1"/>
</dbReference>
<gene>
    <name evidence="5" type="ORF">RHGRI_001977</name>
</gene>
<evidence type="ECO:0000313" key="6">
    <source>
        <dbReference type="Proteomes" id="UP000823749"/>
    </source>
</evidence>
<keyword evidence="2" id="KW-0325">Glycoprotein</keyword>
<dbReference type="PROSITE" id="PS50927">
    <property type="entry name" value="BULB_LECTIN"/>
    <property type="match status" value="1"/>
</dbReference>
<evidence type="ECO:0000256" key="3">
    <source>
        <dbReference type="SAM" id="MobiDB-lite"/>
    </source>
</evidence>
<feature type="region of interest" description="Disordered" evidence="3">
    <location>
        <begin position="1"/>
        <end position="31"/>
    </location>
</feature>
<comment type="caution">
    <text evidence="5">The sequence shown here is derived from an EMBL/GenBank/DDBJ whole genome shotgun (WGS) entry which is preliminary data.</text>
</comment>
<dbReference type="FunFam" id="2.90.10.10:FF:000013">
    <property type="entry name" value="G-type lectin S-receptor-like serine/threonine-protein kinase LECRK1"/>
    <property type="match status" value="1"/>
</dbReference>
<dbReference type="InterPro" id="IPR051343">
    <property type="entry name" value="G-type_lectin_kinases/EP1-like"/>
</dbReference>
<organism evidence="5 6">
    <name type="scientific">Rhododendron griersonianum</name>
    <dbReference type="NCBI Taxonomy" id="479676"/>
    <lineage>
        <taxon>Eukaryota</taxon>
        <taxon>Viridiplantae</taxon>
        <taxon>Streptophyta</taxon>
        <taxon>Embryophyta</taxon>
        <taxon>Tracheophyta</taxon>
        <taxon>Spermatophyta</taxon>
        <taxon>Magnoliopsida</taxon>
        <taxon>eudicotyledons</taxon>
        <taxon>Gunneridae</taxon>
        <taxon>Pentapetalae</taxon>
        <taxon>asterids</taxon>
        <taxon>Ericales</taxon>
        <taxon>Ericaceae</taxon>
        <taxon>Ericoideae</taxon>
        <taxon>Rhodoreae</taxon>
        <taxon>Rhododendron</taxon>
    </lineage>
</organism>
<dbReference type="PANTHER" id="PTHR47976">
    <property type="entry name" value="G-TYPE LECTIN S-RECEPTOR-LIKE SERINE/THREONINE-PROTEIN KINASE SD2-5"/>
    <property type="match status" value="1"/>
</dbReference>
<reference evidence="5" key="1">
    <citation type="submission" date="2020-08" db="EMBL/GenBank/DDBJ databases">
        <title>Plant Genome Project.</title>
        <authorList>
            <person name="Zhang R.-G."/>
        </authorList>
    </citation>
    <scope>NUCLEOTIDE SEQUENCE</scope>
    <source>
        <strain evidence="5">WSP0</strain>
        <tissue evidence="5">Leaf</tissue>
    </source>
</reference>
<evidence type="ECO:0000259" key="4">
    <source>
        <dbReference type="PROSITE" id="PS50927"/>
    </source>
</evidence>